<feature type="transmembrane region" description="Helical" evidence="1">
    <location>
        <begin position="139"/>
        <end position="157"/>
    </location>
</feature>
<sequence length="158" mass="16621">MKALTSILLTASLVSTGLMAGIFLAFTTAVMPGLRATDDRTFVAAMQQFNAAIQNGLFFLVFLGALVFPIAAAVLRARAGEPYLWIAIAAGLYLVVLILTMGISVPLNNALAGASLADAARARADFEGVWVPVNNVRTILSTLALLCLGHVMVAGWTR</sequence>
<dbReference type="EMBL" id="FZNR01000004">
    <property type="protein sequence ID" value="SNR67076.1"/>
    <property type="molecule type" value="Genomic_DNA"/>
</dbReference>
<evidence type="ECO:0000256" key="1">
    <source>
        <dbReference type="SAM" id="Phobius"/>
    </source>
</evidence>
<dbReference type="AlphaFoldDB" id="A0A238Y725"/>
<feature type="transmembrane region" description="Helical" evidence="1">
    <location>
        <begin position="82"/>
        <end position="103"/>
    </location>
</feature>
<dbReference type="Proteomes" id="UP000198415">
    <property type="component" value="Unassembled WGS sequence"/>
</dbReference>
<protein>
    <submittedName>
        <fullName evidence="2">Uncharacterized membrane protein</fullName>
    </submittedName>
</protein>
<dbReference type="OrthoDB" id="428263at2"/>
<reference evidence="2 3" key="1">
    <citation type="submission" date="2017-06" db="EMBL/GenBank/DDBJ databases">
        <authorList>
            <person name="Kim H.J."/>
            <person name="Triplett B.A."/>
        </authorList>
    </citation>
    <scope>NUCLEOTIDE SEQUENCE [LARGE SCALE GENOMIC DNA]</scope>
    <source>
        <strain evidence="2 3">DSM 43151</strain>
    </source>
</reference>
<dbReference type="RefSeq" id="WP_089293503.1">
    <property type="nucleotide sequence ID" value="NZ_BOMU01000037.1"/>
</dbReference>
<keyword evidence="3" id="KW-1185">Reference proteome</keyword>
<proteinExistence type="predicted"/>
<accession>A0A238Y725</accession>
<organism evidence="2 3">
    <name type="scientific">Actinoplanes regularis</name>
    <dbReference type="NCBI Taxonomy" id="52697"/>
    <lineage>
        <taxon>Bacteria</taxon>
        <taxon>Bacillati</taxon>
        <taxon>Actinomycetota</taxon>
        <taxon>Actinomycetes</taxon>
        <taxon>Micromonosporales</taxon>
        <taxon>Micromonosporaceae</taxon>
        <taxon>Actinoplanes</taxon>
    </lineage>
</organism>
<keyword evidence="1" id="KW-1133">Transmembrane helix</keyword>
<evidence type="ECO:0000313" key="3">
    <source>
        <dbReference type="Proteomes" id="UP000198415"/>
    </source>
</evidence>
<name>A0A238Y725_9ACTN</name>
<dbReference type="Pfam" id="PF08592">
    <property type="entry name" value="Anthrone_oxy"/>
    <property type="match status" value="1"/>
</dbReference>
<dbReference type="InterPro" id="IPR013901">
    <property type="entry name" value="Anthrone_oxy"/>
</dbReference>
<gene>
    <name evidence="2" type="ORF">SAMN06264365_104332</name>
</gene>
<keyword evidence="1" id="KW-0472">Membrane</keyword>
<feature type="transmembrane region" description="Helical" evidence="1">
    <location>
        <begin position="56"/>
        <end position="75"/>
    </location>
</feature>
<evidence type="ECO:0000313" key="2">
    <source>
        <dbReference type="EMBL" id="SNR67076.1"/>
    </source>
</evidence>
<keyword evidence="1" id="KW-0812">Transmembrane</keyword>